<keyword evidence="3" id="KW-1185">Reference proteome</keyword>
<dbReference type="RefSeq" id="WP_089050481.1">
    <property type="nucleotide sequence ID" value="NZ_FXTV01000020.1"/>
</dbReference>
<dbReference type="InterPro" id="IPR018060">
    <property type="entry name" value="HTH_AraC"/>
</dbReference>
<dbReference type="AlphaFoldDB" id="A0A226H7B2"/>
<evidence type="ECO:0000313" key="2">
    <source>
        <dbReference type="EMBL" id="OXA89536.1"/>
    </source>
</evidence>
<dbReference type="OrthoDB" id="1228649at2"/>
<dbReference type="GO" id="GO:0003700">
    <property type="term" value="F:DNA-binding transcription factor activity"/>
    <property type="evidence" value="ECO:0007669"/>
    <property type="project" value="InterPro"/>
</dbReference>
<dbReference type="InterPro" id="IPR053142">
    <property type="entry name" value="PchR_regulatory_protein"/>
</dbReference>
<accession>A0A226H7B2</accession>
<dbReference type="SMART" id="SM00342">
    <property type="entry name" value="HTH_ARAC"/>
    <property type="match status" value="1"/>
</dbReference>
<sequence>MKEINHYYTLTSEWHNALAKQLGATVKNNKLLCLPESIGKGHSLFLEVVPGLSALLLDIELSVPLKITRLEGENDLRIFHFDLSDEVNSIQVEDSIYPIGYTANLGFAMTSNDVENTHKYDTNKRIYSLRLIVDRELFDPILEDLNKYENNKDTFNQKALYFSDYIDSNSKILLYSIKNKSILDNAFDFHLKGISLSLLANFVNRYAKSTTVSRYIKESDLERFRNSTQYLRDNLKDKFPGVPYLAKKAEMSASKYKSLFQKIEKTTPYIYFVRNKMLLARKLIKSGSYLSIKEVVCELNYKRKDYFSVRYYEYTGRKPSADFVKKK</sequence>
<gene>
    <name evidence="2" type="ORF">B0A66_14040</name>
</gene>
<name>A0A226H7B2_9FLAO</name>
<dbReference type="PANTHER" id="PTHR47893">
    <property type="entry name" value="REGULATORY PROTEIN PCHR"/>
    <property type="match status" value="1"/>
</dbReference>
<reference evidence="2 3" key="1">
    <citation type="submission" date="2016-11" db="EMBL/GenBank/DDBJ databases">
        <title>Whole genomes of Flavobacteriaceae.</title>
        <authorList>
            <person name="Stine C."/>
            <person name="Li C."/>
            <person name="Tadesse D."/>
        </authorList>
    </citation>
    <scope>NUCLEOTIDE SEQUENCE [LARGE SCALE GENOMIC DNA]</scope>
    <source>
        <strain evidence="2 3">DSM 18292</strain>
    </source>
</reference>
<dbReference type="GO" id="GO:0043565">
    <property type="term" value="F:sequence-specific DNA binding"/>
    <property type="evidence" value="ECO:0007669"/>
    <property type="project" value="InterPro"/>
</dbReference>
<feature type="domain" description="HTH araC/xylS-type" evidence="1">
    <location>
        <begin position="225"/>
        <end position="325"/>
    </location>
</feature>
<dbReference type="Gene3D" id="1.10.10.60">
    <property type="entry name" value="Homeodomain-like"/>
    <property type="match status" value="1"/>
</dbReference>
<evidence type="ECO:0000259" key="1">
    <source>
        <dbReference type="PROSITE" id="PS01124"/>
    </source>
</evidence>
<protein>
    <recommendedName>
        <fullName evidence="1">HTH araC/xylS-type domain-containing protein</fullName>
    </recommendedName>
</protein>
<proteinExistence type="predicted"/>
<dbReference type="PANTHER" id="PTHR47893:SF1">
    <property type="entry name" value="REGULATORY PROTEIN PCHR"/>
    <property type="match status" value="1"/>
</dbReference>
<dbReference type="PROSITE" id="PS01124">
    <property type="entry name" value="HTH_ARAC_FAMILY_2"/>
    <property type="match status" value="1"/>
</dbReference>
<dbReference type="EMBL" id="MUGW01000027">
    <property type="protein sequence ID" value="OXA89536.1"/>
    <property type="molecule type" value="Genomic_DNA"/>
</dbReference>
<evidence type="ECO:0000313" key="3">
    <source>
        <dbReference type="Proteomes" id="UP000198345"/>
    </source>
</evidence>
<dbReference type="Proteomes" id="UP000198345">
    <property type="component" value="Unassembled WGS sequence"/>
</dbReference>
<organism evidence="2 3">
    <name type="scientific">Flavobacterium hercynium</name>
    <dbReference type="NCBI Taxonomy" id="387094"/>
    <lineage>
        <taxon>Bacteria</taxon>
        <taxon>Pseudomonadati</taxon>
        <taxon>Bacteroidota</taxon>
        <taxon>Flavobacteriia</taxon>
        <taxon>Flavobacteriales</taxon>
        <taxon>Flavobacteriaceae</taxon>
        <taxon>Flavobacterium</taxon>
    </lineage>
</organism>
<comment type="caution">
    <text evidence="2">The sequence shown here is derived from an EMBL/GenBank/DDBJ whole genome shotgun (WGS) entry which is preliminary data.</text>
</comment>
<dbReference type="Pfam" id="PF12833">
    <property type="entry name" value="HTH_18"/>
    <property type="match status" value="1"/>
</dbReference>